<sequence length="291" mass="33305">MEHLYTLTIVIPAYNMERYIARAIESLLAIDGRYWADFEILVINDGSTDLTAEMTEACMEEFSGAPIRLISKENGGHGSAINCGIAEAKGAYFKVLDGDDWVDRLAFEALLDALRDIEVDMVVTDFTRRIPAYGQSIHEQPVDSSLARIVQSVLPTKRLPMHSLTYKTALLQEHQFRLTEGMYYVDVEYSLFPMQYVTSWLYLSLNVYQYLFGREGQSVTLVSLVKNAAHHLQVLENVFEFRQNLSDSPLKAMTDDTIASMLEVQEMINPHSEQKTELSKQTRYLREIYNF</sequence>
<dbReference type="RefSeq" id="WP_068989675.1">
    <property type="nucleotide sequence ID" value="NZ_BMJN01000002.1"/>
</dbReference>
<gene>
    <name evidence="2" type="ORF">GCM10011510_02370</name>
</gene>
<dbReference type="CDD" id="cd00761">
    <property type="entry name" value="Glyco_tranf_GTA_type"/>
    <property type="match status" value="1"/>
</dbReference>
<dbReference type="OrthoDB" id="396512at2"/>
<dbReference type="Pfam" id="PF00535">
    <property type="entry name" value="Glycos_transf_2"/>
    <property type="match status" value="1"/>
</dbReference>
<dbReference type="InterPro" id="IPR001173">
    <property type="entry name" value="Glyco_trans_2-like"/>
</dbReference>
<dbReference type="Gene3D" id="3.90.550.10">
    <property type="entry name" value="Spore Coat Polysaccharide Biosynthesis Protein SpsA, Chain A"/>
    <property type="match status" value="1"/>
</dbReference>
<keyword evidence="3" id="KW-1185">Reference proteome</keyword>
<dbReference type="Proteomes" id="UP000660801">
    <property type="component" value="Unassembled WGS sequence"/>
</dbReference>
<reference evidence="2" key="2">
    <citation type="submission" date="2020-09" db="EMBL/GenBank/DDBJ databases">
        <authorList>
            <person name="Sun Q."/>
            <person name="Zhou Y."/>
        </authorList>
    </citation>
    <scope>NUCLEOTIDE SEQUENCE</scope>
    <source>
        <strain evidence="2">CGMCC 1.15533</strain>
    </source>
</reference>
<dbReference type="InterPro" id="IPR029044">
    <property type="entry name" value="Nucleotide-diphossugar_trans"/>
</dbReference>
<reference evidence="2" key="1">
    <citation type="journal article" date="2014" name="Int. J. Syst. Evol. Microbiol.">
        <title>Complete genome sequence of Corynebacterium casei LMG S-19264T (=DSM 44701T), isolated from a smear-ripened cheese.</title>
        <authorList>
            <consortium name="US DOE Joint Genome Institute (JGI-PGF)"/>
            <person name="Walter F."/>
            <person name="Albersmeier A."/>
            <person name="Kalinowski J."/>
            <person name="Ruckert C."/>
        </authorList>
    </citation>
    <scope>NUCLEOTIDE SEQUENCE</scope>
    <source>
        <strain evidence="2">CGMCC 1.15533</strain>
    </source>
</reference>
<dbReference type="SUPFAM" id="SSF53448">
    <property type="entry name" value="Nucleotide-diphospho-sugar transferases"/>
    <property type="match status" value="1"/>
</dbReference>
<feature type="domain" description="Glycosyltransferase 2-like" evidence="1">
    <location>
        <begin position="8"/>
        <end position="139"/>
    </location>
</feature>
<comment type="caution">
    <text evidence="2">The sequence shown here is derived from an EMBL/GenBank/DDBJ whole genome shotgun (WGS) entry which is preliminary data.</text>
</comment>
<dbReference type="EMBL" id="BMJN01000002">
    <property type="protein sequence ID" value="GGE24827.1"/>
    <property type="molecule type" value="Genomic_DNA"/>
</dbReference>
<dbReference type="AlphaFoldDB" id="A0A917EE91"/>
<name>A0A917EE91_9STRE</name>
<evidence type="ECO:0000259" key="1">
    <source>
        <dbReference type="Pfam" id="PF00535"/>
    </source>
</evidence>
<keyword evidence="2" id="KW-0808">Transferase</keyword>
<evidence type="ECO:0000313" key="3">
    <source>
        <dbReference type="Proteomes" id="UP000660801"/>
    </source>
</evidence>
<dbReference type="GO" id="GO:0016758">
    <property type="term" value="F:hexosyltransferase activity"/>
    <property type="evidence" value="ECO:0007669"/>
    <property type="project" value="UniProtKB-ARBA"/>
</dbReference>
<evidence type="ECO:0000313" key="2">
    <source>
        <dbReference type="EMBL" id="GGE24827.1"/>
    </source>
</evidence>
<dbReference type="PANTHER" id="PTHR22916:SF3">
    <property type="entry name" value="UDP-GLCNAC:BETAGAL BETA-1,3-N-ACETYLGLUCOSAMINYLTRANSFERASE-LIKE PROTEIN 1"/>
    <property type="match status" value="1"/>
</dbReference>
<accession>A0A917EE91</accession>
<proteinExistence type="predicted"/>
<protein>
    <submittedName>
        <fullName evidence="2">Glycosyl transferase</fullName>
    </submittedName>
</protein>
<organism evidence="2 3">
    <name type="scientific">Streptococcus himalayensis</name>
    <dbReference type="NCBI Taxonomy" id="1888195"/>
    <lineage>
        <taxon>Bacteria</taxon>
        <taxon>Bacillati</taxon>
        <taxon>Bacillota</taxon>
        <taxon>Bacilli</taxon>
        <taxon>Lactobacillales</taxon>
        <taxon>Streptococcaceae</taxon>
        <taxon>Streptococcus</taxon>
    </lineage>
</organism>
<dbReference type="PANTHER" id="PTHR22916">
    <property type="entry name" value="GLYCOSYLTRANSFERASE"/>
    <property type="match status" value="1"/>
</dbReference>